<evidence type="ECO:0000313" key="3">
    <source>
        <dbReference type="Proteomes" id="UP000596381"/>
    </source>
</evidence>
<dbReference type="Proteomes" id="UP000596381">
    <property type="component" value="Segment"/>
</dbReference>
<dbReference type="EMBL" id="MW394391">
    <property type="protein sequence ID" value="QQV92012.1"/>
    <property type="molecule type" value="Genomic_DNA"/>
</dbReference>
<reference evidence="2 3" key="1">
    <citation type="submission" date="2020-12" db="EMBL/GenBank/DDBJ databases">
        <title>Genomic characterization of four novel bacteriophages infecting Klebsiella pneumoniae.</title>
        <authorList>
            <person name="Estrada Bonilla B."/>
            <person name="Costa A.R."/>
            <person name="van Rossum T."/>
            <person name="Hagedoorn S."/>
            <person name="Wallinga H."/>
            <person name="Xiao M."/>
            <person name="Song W."/>
            <person name="Haas P.-J."/>
            <person name="Nobrega F.L."/>
            <person name="Brouns S.J.J."/>
        </authorList>
    </citation>
    <scope>NUCLEOTIDE SEQUENCE [LARGE SCALE GENOMIC DNA]</scope>
</reference>
<sequence length="714" mass="77994">MATLDTITDDSWTRQSFLLPADAVDDDDIYYRNHSAAYFKFTDTTLGGNWALNAPPQPCLFSDPVLDRYVEIGEGQGAWYSENIDDNAVLLHMRFGVPNYNSLTSFFGNFYSSDDARLVRTGRAAGIGNLIGRALGWAFSVRLIPFIMTFTAIKWFTGTVSTKFYYLKPTMGLYWKYVNDFANNIASNLDLAAKPTGDSWVRLSEAVNLKGTTPMSESGDPGTESIESAAKTAFEIGAREKSVYDQMVPELFRSEGLTGIDIYATATRAQAYANAWHEAVNEIAAQNQSNGNGVMSSVYAWMTGGGATSSLNKAKKKTYATTEEFLNAYLKDPDGRLSESPANGSADTNNAEVNTTAQPTATTTDTNGNAISAAGENGTEETQMGVIEQAYESVKDYFTDEVIGRAYATFKAAQRDGSQWLTLRIDGREAASESFSNSTRESDIQSTINSTSSRAASMRFSMAQGNFVGIPGMQQIMDTVKDIAGGVMDSLHISGVGAIAGNAFVDIPKHYDSSSATFNQMSVTIPLRAWAADNFNRFQCEILPLITMLVGALPRATGTGSYTAPFIGEFYCQGRCSIPLGMITAIDITRGTSNMPWTSKGEYLGIDVRLTISDMSSVAAMNLNEAFGLRNFDPTTWNRLLFPQDSSFEMYTNVLSSLGLQDQIYMLPRFKRNWNRVVTSFDKFFSYSNVANTIFSGNMGGLILSALSKTDRGL</sequence>
<feature type="compositionally biased region" description="Polar residues" evidence="1">
    <location>
        <begin position="433"/>
        <end position="449"/>
    </location>
</feature>
<feature type="region of interest" description="Disordered" evidence="1">
    <location>
        <begin position="431"/>
        <end position="450"/>
    </location>
</feature>
<evidence type="ECO:0000256" key="1">
    <source>
        <dbReference type="SAM" id="MobiDB-lite"/>
    </source>
</evidence>
<evidence type="ECO:0000313" key="2">
    <source>
        <dbReference type="EMBL" id="QQV92012.1"/>
    </source>
</evidence>
<feature type="region of interest" description="Disordered" evidence="1">
    <location>
        <begin position="332"/>
        <end position="352"/>
    </location>
</feature>
<name>A0A7U0GB81_9CAUD</name>
<protein>
    <submittedName>
        <fullName evidence="2">Uncharacterized protein</fullName>
    </submittedName>
</protein>
<keyword evidence="3" id="KW-1185">Reference proteome</keyword>
<organism evidence="2 3">
    <name type="scientific">Klebsiella phage vB_KpM_FBKp24</name>
    <dbReference type="NCBI Taxonomy" id="2801834"/>
    <lineage>
        <taxon>Viruses</taxon>
        <taxon>Duplodnaviria</taxon>
        <taxon>Heunggongvirae</taxon>
        <taxon>Uroviricota</taxon>
        <taxon>Caudoviricetes</taxon>
        <taxon>Chimalliviridae</taxon>
        <taxon>Maaswegvirus</taxon>
        <taxon>Maaswegvirus Kp24</taxon>
    </lineage>
</organism>
<feature type="compositionally biased region" description="Polar residues" evidence="1">
    <location>
        <begin position="340"/>
        <end position="352"/>
    </location>
</feature>
<proteinExistence type="predicted"/>
<gene>
    <name evidence="2" type="ORF">vBKpMFBKp24_331</name>
</gene>
<accession>A0A7U0GB81</accession>